<feature type="transmembrane region" description="Helical" evidence="1">
    <location>
        <begin position="141"/>
        <end position="166"/>
    </location>
</feature>
<feature type="transmembrane region" description="Helical" evidence="1">
    <location>
        <begin position="60"/>
        <end position="82"/>
    </location>
</feature>
<name>A0A098AVV1_DESHA</name>
<gene>
    <name evidence="2" type="ORF">DPCES_0363</name>
</gene>
<feature type="transmembrane region" description="Helical" evidence="1">
    <location>
        <begin position="102"/>
        <end position="129"/>
    </location>
</feature>
<dbReference type="PANTHER" id="PTHR43471:SF1">
    <property type="entry name" value="ABC TRANSPORTER PERMEASE PROTEIN NOSY-RELATED"/>
    <property type="match status" value="1"/>
</dbReference>
<proteinExistence type="predicted"/>
<feature type="transmembrane region" description="Helical" evidence="1">
    <location>
        <begin position="251"/>
        <end position="272"/>
    </location>
</feature>
<dbReference type="GO" id="GO:0140359">
    <property type="term" value="F:ABC-type transporter activity"/>
    <property type="evidence" value="ECO:0007669"/>
    <property type="project" value="InterPro"/>
</dbReference>
<reference evidence="2" key="1">
    <citation type="submission" date="2014-07" db="EMBL/GenBank/DDBJ databases">
        <authorList>
            <person name="Hornung V.Bastian."/>
        </authorList>
    </citation>
    <scope>NUCLEOTIDE SEQUENCE</scope>
    <source>
        <strain evidence="2">PCE-S</strain>
    </source>
</reference>
<keyword evidence="1" id="KW-1133">Transmembrane helix</keyword>
<feature type="transmembrane region" description="Helical" evidence="1">
    <location>
        <begin position="22"/>
        <end position="48"/>
    </location>
</feature>
<dbReference type="AlphaFoldDB" id="A0A098AVV1"/>
<sequence>MQLFNIIAVAEKELMEALRSKWLGTFTVVFALIALMVSFFGLSGLGVGGQQGFNRVTASLLNLVLYLLPLIALVMGSATIAGEKEAGSLHVLLTHPIYKTEIIIGKFGGLALALVASILIGFGGSGVVIAWKTGSINIKDYLMFVILSMILAMVFLSIAILISVIVSRRAQGIGLGIFIWFLMILVYDFLAIGVAGLSNVSVIIPLLLLLLLANPADMVRVLVILQLGGEETFGPTLVALTRMLTQGSGELLLYGALLLWMIIPLLIAAILFGRKQDY</sequence>
<organism evidence="2">
    <name type="scientific">Desulfitobacterium hafniense</name>
    <name type="common">Desulfitobacterium frappieri</name>
    <dbReference type="NCBI Taxonomy" id="49338"/>
    <lineage>
        <taxon>Bacteria</taxon>
        <taxon>Bacillati</taxon>
        <taxon>Bacillota</taxon>
        <taxon>Clostridia</taxon>
        <taxon>Eubacteriales</taxon>
        <taxon>Desulfitobacteriaceae</taxon>
        <taxon>Desulfitobacterium</taxon>
    </lineage>
</organism>
<keyword evidence="1" id="KW-0472">Membrane</keyword>
<evidence type="ECO:0000313" key="2">
    <source>
        <dbReference type="EMBL" id="CDX00250.1"/>
    </source>
</evidence>
<evidence type="ECO:0000256" key="1">
    <source>
        <dbReference type="SAM" id="Phobius"/>
    </source>
</evidence>
<dbReference type="Pfam" id="PF12679">
    <property type="entry name" value="ABC2_membrane_2"/>
    <property type="match status" value="1"/>
</dbReference>
<dbReference type="GO" id="GO:0005886">
    <property type="term" value="C:plasma membrane"/>
    <property type="evidence" value="ECO:0007669"/>
    <property type="project" value="UniProtKB-SubCell"/>
</dbReference>
<accession>A0A098AVV1</accession>
<dbReference type="PATRIC" id="fig|49338.4.peg.385"/>
<protein>
    <submittedName>
        <fullName evidence="2">Membrane protein NosY</fullName>
    </submittedName>
</protein>
<dbReference type="EMBL" id="LK996017">
    <property type="protein sequence ID" value="CDX00250.1"/>
    <property type="molecule type" value="Genomic_DNA"/>
</dbReference>
<keyword evidence="1" id="KW-0812">Transmembrane</keyword>
<dbReference type="PANTHER" id="PTHR43471">
    <property type="entry name" value="ABC TRANSPORTER PERMEASE"/>
    <property type="match status" value="1"/>
</dbReference>
<feature type="transmembrane region" description="Helical" evidence="1">
    <location>
        <begin position="197"/>
        <end position="216"/>
    </location>
</feature>
<feature type="transmembrane region" description="Helical" evidence="1">
    <location>
        <begin position="172"/>
        <end position="190"/>
    </location>
</feature>
<dbReference type="RefSeq" id="WP_208925200.1">
    <property type="nucleotide sequence ID" value="NZ_LK996017.1"/>
</dbReference>